<proteinExistence type="predicted"/>
<dbReference type="AlphaFoldDB" id="A0AAP9KPW7"/>
<reference evidence="4" key="1">
    <citation type="submission" date="2017-11" db="EMBL/GenBank/DDBJ databases">
        <title>Genome sequence of Pantoea sp. MSR2.</title>
        <authorList>
            <person name="Nascimento F.X."/>
        </authorList>
    </citation>
    <scope>NUCLEOTIDE SEQUENCE [LARGE SCALE GENOMIC DNA]</scope>
    <source>
        <strain evidence="4">MSR2</strain>
    </source>
</reference>
<dbReference type="EMBL" id="JAUOOM010000023">
    <property type="protein sequence ID" value="MDO6408919.1"/>
    <property type="molecule type" value="Genomic_DNA"/>
</dbReference>
<dbReference type="EC" id="2.4.-.-" evidence="2"/>
<dbReference type="RefSeq" id="WP_208723794.1">
    <property type="nucleotide sequence ID" value="NZ_CP024636.1"/>
</dbReference>
<dbReference type="Gene3D" id="3.90.550.10">
    <property type="entry name" value="Spore Coat Polysaccharide Biosynthesis Protein SpsA, Chain A"/>
    <property type="match status" value="1"/>
</dbReference>
<feature type="domain" description="Glycosyltransferase 2-like" evidence="1">
    <location>
        <begin position="33"/>
        <end position="157"/>
    </location>
</feature>
<evidence type="ECO:0000259" key="1">
    <source>
        <dbReference type="Pfam" id="PF00535"/>
    </source>
</evidence>
<name>A0AAP9KPW7_9GAMM</name>
<keyword evidence="5" id="KW-1185">Reference proteome</keyword>
<organism evidence="3 4">
    <name type="scientific">Pantoea phytobeneficialis</name>
    <dbReference type="NCBI Taxonomy" id="2052056"/>
    <lineage>
        <taxon>Bacteria</taxon>
        <taxon>Pseudomonadati</taxon>
        <taxon>Pseudomonadota</taxon>
        <taxon>Gammaproteobacteria</taxon>
        <taxon>Enterobacterales</taxon>
        <taxon>Erwiniaceae</taxon>
        <taxon>Pantoea</taxon>
    </lineage>
</organism>
<dbReference type="KEGG" id="ppho:CTZ24_13755"/>
<evidence type="ECO:0000313" key="5">
    <source>
        <dbReference type="Proteomes" id="UP001171299"/>
    </source>
</evidence>
<dbReference type="Pfam" id="PF00535">
    <property type="entry name" value="Glycos_transf_2"/>
    <property type="match status" value="1"/>
</dbReference>
<dbReference type="CDD" id="cd00761">
    <property type="entry name" value="Glyco_tranf_GTA_type"/>
    <property type="match status" value="1"/>
</dbReference>
<sequence>MDASTELIRQRHAGDKSHIDLSYITHFYCNQESIDSVLSLLKEYETYPDGLLDRVEFIIVDDGSPIAYDIPELNINFTWLRITTDIKWNQGGARNLGVAYAKSDKILLSDLDHAFPAATLTSLANMANPGRRFYKLCRKRADGTYYKGHANLFFMSRARFLRFYGYDEEYCGHYGAEDYRFVKYQKYQGSQQRYMPKDIWCYERSLDRAKTYHSLERDLSVNTPIDLRKKQECDTFGKEFGHSRLFLNFNWVKVKSHCRQSITAPKIRKYWRPLWWWRWLCAYAAR</sequence>
<accession>A0AAP9KPW7</accession>
<dbReference type="Proteomes" id="UP001171299">
    <property type="component" value="Unassembled WGS sequence"/>
</dbReference>
<dbReference type="SUPFAM" id="SSF53448">
    <property type="entry name" value="Nucleotide-diphospho-sugar transferases"/>
    <property type="match status" value="1"/>
</dbReference>
<dbReference type="Proteomes" id="UP000424872">
    <property type="component" value="Chromosome"/>
</dbReference>
<keyword evidence="2" id="KW-0328">Glycosyltransferase</keyword>
<reference evidence="3" key="2">
    <citation type="journal article" date="2020" name="Environ. Microbiol.">
        <title>The extreme plant-growth-promoting properties of Pantoea phytobeneficialis MSR2 revealed by functional and genomic analysis.</title>
        <authorList>
            <person name="Nascimento F.X."/>
            <person name="Hernandez A.G."/>
            <person name="Glick B.R."/>
            <person name="Rossi M.J."/>
        </authorList>
    </citation>
    <scope>NUCLEOTIDE SEQUENCE</scope>
    <source>
        <strain evidence="3">MSR2</strain>
    </source>
</reference>
<dbReference type="EMBL" id="CP024636">
    <property type="protein sequence ID" value="QGR07421.1"/>
    <property type="molecule type" value="Genomic_DNA"/>
</dbReference>
<evidence type="ECO:0000313" key="2">
    <source>
        <dbReference type="EMBL" id="MDO6408919.1"/>
    </source>
</evidence>
<dbReference type="GO" id="GO:0016757">
    <property type="term" value="F:glycosyltransferase activity"/>
    <property type="evidence" value="ECO:0007669"/>
    <property type="project" value="UniProtKB-KW"/>
</dbReference>
<keyword evidence="2" id="KW-0808">Transferase</keyword>
<gene>
    <name evidence="3" type="ORF">CTZ24_13755</name>
    <name evidence="2" type="ORF">Q3404_20315</name>
</gene>
<evidence type="ECO:0000313" key="3">
    <source>
        <dbReference type="EMBL" id="QGR07421.1"/>
    </source>
</evidence>
<dbReference type="InterPro" id="IPR001173">
    <property type="entry name" value="Glyco_trans_2-like"/>
</dbReference>
<evidence type="ECO:0000313" key="4">
    <source>
        <dbReference type="Proteomes" id="UP000424872"/>
    </source>
</evidence>
<protein>
    <submittedName>
        <fullName evidence="2">Glycosyltransferase family A protein</fullName>
        <ecNumber evidence="2">2.4.-.-</ecNumber>
    </submittedName>
    <submittedName>
        <fullName evidence="3">Glycosyltransferase group 2</fullName>
    </submittedName>
</protein>
<reference evidence="2" key="3">
    <citation type="submission" date="2023-07" db="EMBL/GenBank/DDBJ databases">
        <title>The extreme plant-growth-promoting properties of Pantoea phytobeneficialis PF55 revealed by functional and genomic analysis.</title>
        <authorList>
            <person name="Nascimento F.X."/>
            <person name="Marcio R.J."/>
        </authorList>
    </citation>
    <scope>NUCLEOTIDE SEQUENCE</scope>
    <source>
        <strain evidence="2">PF55</strain>
    </source>
</reference>
<dbReference type="InterPro" id="IPR029044">
    <property type="entry name" value="Nucleotide-diphossugar_trans"/>
</dbReference>